<accession>A0A8K0RJF0</accession>
<dbReference type="EMBL" id="JAGMVJ010000001">
    <property type="protein sequence ID" value="KAH7094932.1"/>
    <property type="molecule type" value="Genomic_DNA"/>
</dbReference>
<proteinExistence type="predicted"/>
<organism evidence="2 3">
    <name type="scientific">Paraphoma chrysanthemicola</name>
    <dbReference type="NCBI Taxonomy" id="798071"/>
    <lineage>
        <taxon>Eukaryota</taxon>
        <taxon>Fungi</taxon>
        <taxon>Dikarya</taxon>
        <taxon>Ascomycota</taxon>
        <taxon>Pezizomycotina</taxon>
        <taxon>Dothideomycetes</taxon>
        <taxon>Pleosporomycetidae</taxon>
        <taxon>Pleosporales</taxon>
        <taxon>Pleosporineae</taxon>
        <taxon>Phaeosphaeriaceae</taxon>
        <taxon>Paraphoma</taxon>
    </lineage>
</organism>
<dbReference type="PANTHER" id="PTHR37542:SF3">
    <property type="entry name" value="PRION-INHIBITION AND PROPAGATION HELO DOMAIN-CONTAINING PROTEIN"/>
    <property type="match status" value="1"/>
</dbReference>
<name>A0A8K0RJF0_9PLEO</name>
<dbReference type="PROSITE" id="PS50011">
    <property type="entry name" value="PROTEIN_KINASE_DOM"/>
    <property type="match status" value="1"/>
</dbReference>
<evidence type="ECO:0000313" key="3">
    <source>
        <dbReference type="Proteomes" id="UP000813461"/>
    </source>
</evidence>
<dbReference type="PANTHER" id="PTHR37542">
    <property type="entry name" value="HELO DOMAIN-CONTAINING PROTEIN-RELATED"/>
    <property type="match status" value="1"/>
</dbReference>
<dbReference type="Pfam" id="PF14479">
    <property type="entry name" value="HeLo"/>
    <property type="match status" value="1"/>
</dbReference>
<dbReference type="InterPro" id="IPR011009">
    <property type="entry name" value="Kinase-like_dom_sf"/>
</dbReference>
<sequence length="592" mass="66979">MTGVELSLAVLGLTAQLFVSAVHSYRFISTAQHLRRDASIEFWKLRIQEVRLRSWGRHWGADREEFERFLEEEGLVEDVRGLLTQIQELFADSKKLKEKFGLKIEGVAEPDTCDQQLLLSVLRAGNPDKPTLAQKFLWSLKDKQKFASLVSDLKELNDGLYCLLDASERRSIGACNESDILRLTNDPVDCDDIQQACIAYRDEAAKGDSSRRWLSPPYVDLIISTSAKKLTIEQSAVVVPPLGSSVPSHVTRDHERDPESVIGYMKQSPTGLRILAEYRSQTALIEWKTIDESNSYQALIAQRMENLARLMEPASPKSSDFRVLNCLGYFRDKALPRYGYLFELPSNTVQLPPVSLHDLLSRGGPHELLLDLGDRFTLARTLASSILRLHECGWVHTSFRSESILFFFSEQAGSSGSTPQPCIKNPYISGFGYSKPNDPAESTLEYSHPNRMHDLYRHPEVVRARGNPGAGDAIRRQQRHDLFSLGIILLEIGLWEQIKALWKEKYTPSAFLAKLLTGYVPRLGHKMGTVYRDVVSDLLNMHIEQHKSTAEVASFLGMSRSESSADEKENKGKDLDELDWWNVVVRLERCKA</sequence>
<comment type="caution">
    <text evidence="2">The sequence shown here is derived from an EMBL/GenBank/DDBJ whole genome shotgun (WGS) entry which is preliminary data.</text>
</comment>
<keyword evidence="2" id="KW-0640">Prion</keyword>
<dbReference type="InterPro" id="IPR056002">
    <property type="entry name" value="DUF7580"/>
</dbReference>
<dbReference type="GO" id="GO:0005524">
    <property type="term" value="F:ATP binding"/>
    <property type="evidence" value="ECO:0007669"/>
    <property type="project" value="InterPro"/>
</dbReference>
<dbReference type="InterPro" id="IPR000719">
    <property type="entry name" value="Prot_kinase_dom"/>
</dbReference>
<protein>
    <submittedName>
        <fullName evidence="2">Prion-inhibition and propagation-domain-containing protein</fullName>
    </submittedName>
</protein>
<dbReference type="Pfam" id="PF24476">
    <property type="entry name" value="DUF7580"/>
    <property type="match status" value="1"/>
</dbReference>
<dbReference type="OrthoDB" id="1911848at2759"/>
<dbReference type="InterPro" id="IPR029498">
    <property type="entry name" value="HeLo_dom"/>
</dbReference>
<keyword evidence="3" id="KW-1185">Reference proteome</keyword>
<dbReference type="GO" id="GO:0004672">
    <property type="term" value="F:protein kinase activity"/>
    <property type="evidence" value="ECO:0007669"/>
    <property type="project" value="InterPro"/>
</dbReference>
<evidence type="ECO:0000259" key="1">
    <source>
        <dbReference type="PROSITE" id="PS50011"/>
    </source>
</evidence>
<keyword evidence="2" id="KW-0034">Amyloid</keyword>
<dbReference type="InterPro" id="IPR038305">
    <property type="entry name" value="HeLo_sf"/>
</dbReference>
<dbReference type="Proteomes" id="UP000813461">
    <property type="component" value="Unassembled WGS sequence"/>
</dbReference>
<gene>
    <name evidence="2" type="ORF">FB567DRAFT_543325</name>
</gene>
<reference evidence="2" key="1">
    <citation type="journal article" date="2021" name="Nat. Commun.">
        <title>Genetic determinants of endophytism in the Arabidopsis root mycobiome.</title>
        <authorList>
            <person name="Mesny F."/>
            <person name="Miyauchi S."/>
            <person name="Thiergart T."/>
            <person name="Pickel B."/>
            <person name="Atanasova L."/>
            <person name="Karlsson M."/>
            <person name="Huettel B."/>
            <person name="Barry K.W."/>
            <person name="Haridas S."/>
            <person name="Chen C."/>
            <person name="Bauer D."/>
            <person name="Andreopoulos W."/>
            <person name="Pangilinan J."/>
            <person name="LaButti K."/>
            <person name="Riley R."/>
            <person name="Lipzen A."/>
            <person name="Clum A."/>
            <person name="Drula E."/>
            <person name="Henrissat B."/>
            <person name="Kohler A."/>
            <person name="Grigoriev I.V."/>
            <person name="Martin F.M."/>
            <person name="Hacquard S."/>
        </authorList>
    </citation>
    <scope>NUCLEOTIDE SEQUENCE</scope>
    <source>
        <strain evidence="2">MPI-SDFR-AT-0120</strain>
    </source>
</reference>
<feature type="domain" description="Protein kinase" evidence="1">
    <location>
        <begin position="236"/>
        <end position="556"/>
    </location>
</feature>
<dbReference type="Gene3D" id="1.20.120.1020">
    <property type="entry name" value="Prion-inhibition and propagation, HeLo domain"/>
    <property type="match status" value="1"/>
</dbReference>
<dbReference type="AlphaFoldDB" id="A0A8K0RJF0"/>
<evidence type="ECO:0000313" key="2">
    <source>
        <dbReference type="EMBL" id="KAH7094932.1"/>
    </source>
</evidence>
<dbReference type="SUPFAM" id="SSF56112">
    <property type="entry name" value="Protein kinase-like (PK-like)"/>
    <property type="match status" value="1"/>
</dbReference>
<dbReference type="Gene3D" id="1.10.510.10">
    <property type="entry name" value="Transferase(Phosphotransferase) domain 1"/>
    <property type="match status" value="1"/>
</dbReference>